<protein>
    <submittedName>
        <fullName evidence="2">Uncharacterized protein</fullName>
    </submittedName>
</protein>
<dbReference type="Proteomes" id="UP000252519">
    <property type="component" value="Unassembled WGS sequence"/>
</dbReference>
<sequence length="148" mass="15371">MHFQNSPSVISGVRQSPLMGERGSISGINGVGSNIMTTSARDQSPYQRSAIKLTSFNATEKGGVYGSVPSQWATQRAPPGQPSQLLWSANKPTVSASSSQQEQCFTPTSTLTSQGSTSNYDGQTPTPGSPQTNTPLYGRANNSGTGGG</sequence>
<feature type="non-terminal residue" evidence="2">
    <location>
        <position position="148"/>
    </location>
</feature>
<comment type="caution">
    <text evidence="2">The sequence shown here is derived from an EMBL/GenBank/DDBJ whole genome shotgun (WGS) entry which is preliminary data.</text>
</comment>
<gene>
    <name evidence="2" type="ORF">ANCCAN_26819</name>
</gene>
<evidence type="ECO:0000313" key="3">
    <source>
        <dbReference type="Proteomes" id="UP000252519"/>
    </source>
</evidence>
<dbReference type="InterPro" id="IPR053291">
    <property type="entry name" value="Ommatidial_diff-associated"/>
</dbReference>
<keyword evidence="3" id="KW-1185">Reference proteome</keyword>
<feature type="compositionally biased region" description="Polar residues" evidence="1">
    <location>
        <begin position="82"/>
        <end position="148"/>
    </location>
</feature>
<dbReference type="PANTHER" id="PTHR21579:SF20">
    <property type="entry name" value="PROTEIN TINCAR"/>
    <property type="match status" value="1"/>
</dbReference>
<reference evidence="2 3" key="1">
    <citation type="submission" date="2014-10" db="EMBL/GenBank/DDBJ databases">
        <title>Draft genome of the hookworm Ancylostoma caninum.</title>
        <authorList>
            <person name="Mitreva M."/>
        </authorList>
    </citation>
    <scope>NUCLEOTIDE SEQUENCE [LARGE SCALE GENOMIC DNA]</scope>
    <source>
        <strain evidence="2 3">Baltimore</strain>
    </source>
</reference>
<dbReference type="EMBL" id="JOJR01004130">
    <property type="protein sequence ID" value="RCN27445.1"/>
    <property type="molecule type" value="Genomic_DNA"/>
</dbReference>
<name>A0A368F9A4_ANCCA</name>
<organism evidence="2 3">
    <name type="scientific">Ancylostoma caninum</name>
    <name type="common">Dog hookworm</name>
    <dbReference type="NCBI Taxonomy" id="29170"/>
    <lineage>
        <taxon>Eukaryota</taxon>
        <taxon>Metazoa</taxon>
        <taxon>Ecdysozoa</taxon>
        <taxon>Nematoda</taxon>
        <taxon>Chromadorea</taxon>
        <taxon>Rhabditida</taxon>
        <taxon>Rhabditina</taxon>
        <taxon>Rhabditomorpha</taxon>
        <taxon>Strongyloidea</taxon>
        <taxon>Ancylostomatidae</taxon>
        <taxon>Ancylostomatinae</taxon>
        <taxon>Ancylostoma</taxon>
    </lineage>
</organism>
<dbReference type="AlphaFoldDB" id="A0A368F9A4"/>
<evidence type="ECO:0000313" key="2">
    <source>
        <dbReference type="EMBL" id="RCN27445.1"/>
    </source>
</evidence>
<proteinExistence type="predicted"/>
<feature type="region of interest" description="Disordered" evidence="1">
    <location>
        <begin position="59"/>
        <end position="148"/>
    </location>
</feature>
<evidence type="ECO:0000256" key="1">
    <source>
        <dbReference type="SAM" id="MobiDB-lite"/>
    </source>
</evidence>
<accession>A0A368F9A4</accession>
<dbReference type="PANTHER" id="PTHR21579">
    <property type="entry name" value="PROTEIN TINCAR"/>
    <property type="match status" value="1"/>
</dbReference>
<feature type="region of interest" description="Disordered" evidence="1">
    <location>
        <begin position="1"/>
        <end position="30"/>
    </location>
</feature>
<dbReference type="OrthoDB" id="10033661at2759"/>